<proteinExistence type="predicted"/>
<feature type="compositionally biased region" description="Low complexity" evidence="1">
    <location>
        <begin position="211"/>
        <end position="230"/>
    </location>
</feature>
<keyword evidence="3" id="KW-1185">Reference proteome</keyword>
<name>A0A1L9RU49_ASPWE</name>
<feature type="compositionally biased region" description="Low complexity" evidence="1">
    <location>
        <begin position="88"/>
        <end position="102"/>
    </location>
</feature>
<dbReference type="VEuPathDB" id="FungiDB:ASPWEDRAFT_36103"/>
<evidence type="ECO:0000256" key="1">
    <source>
        <dbReference type="SAM" id="MobiDB-lite"/>
    </source>
</evidence>
<dbReference type="OrthoDB" id="5552418at2759"/>
<evidence type="ECO:0000313" key="3">
    <source>
        <dbReference type="Proteomes" id="UP000184383"/>
    </source>
</evidence>
<feature type="region of interest" description="Disordered" evidence="1">
    <location>
        <begin position="208"/>
        <end position="236"/>
    </location>
</feature>
<reference evidence="3" key="1">
    <citation type="journal article" date="2017" name="Genome Biol.">
        <title>Comparative genomics reveals high biological diversity and specific adaptations in the industrially and medically important fungal genus Aspergillus.</title>
        <authorList>
            <person name="de Vries R.P."/>
            <person name="Riley R."/>
            <person name="Wiebenga A."/>
            <person name="Aguilar-Osorio G."/>
            <person name="Amillis S."/>
            <person name="Uchima C.A."/>
            <person name="Anderluh G."/>
            <person name="Asadollahi M."/>
            <person name="Askin M."/>
            <person name="Barry K."/>
            <person name="Battaglia E."/>
            <person name="Bayram O."/>
            <person name="Benocci T."/>
            <person name="Braus-Stromeyer S.A."/>
            <person name="Caldana C."/>
            <person name="Canovas D."/>
            <person name="Cerqueira G.C."/>
            <person name="Chen F."/>
            <person name="Chen W."/>
            <person name="Choi C."/>
            <person name="Clum A."/>
            <person name="Dos Santos R.A."/>
            <person name="Damasio A.R."/>
            <person name="Diallinas G."/>
            <person name="Emri T."/>
            <person name="Fekete E."/>
            <person name="Flipphi M."/>
            <person name="Freyberg S."/>
            <person name="Gallo A."/>
            <person name="Gournas C."/>
            <person name="Habgood R."/>
            <person name="Hainaut M."/>
            <person name="Harispe M.L."/>
            <person name="Henrissat B."/>
            <person name="Hilden K.S."/>
            <person name="Hope R."/>
            <person name="Hossain A."/>
            <person name="Karabika E."/>
            <person name="Karaffa L."/>
            <person name="Karanyi Z."/>
            <person name="Krasevec N."/>
            <person name="Kuo A."/>
            <person name="Kusch H."/>
            <person name="LaButti K."/>
            <person name="Lagendijk E.L."/>
            <person name="Lapidus A."/>
            <person name="Levasseur A."/>
            <person name="Lindquist E."/>
            <person name="Lipzen A."/>
            <person name="Logrieco A.F."/>
            <person name="MacCabe A."/>
            <person name="Maekelae M.R."/>
            <person name="Malavazi I."/>
            <person name="Melin P."/>
            <person name="Meyer V."/>
            <person name="Mielnichuk N."/>
            <person name="Miskei M."/>
            <person name="Molnar A.P."/>
            <person name="Mule G."/>
            <person name="Ngan C.Y."/>
            <person name="Orejas M."/>
            <person name="Orosz E."/>
            <person name="Ouedraogo J.P."/>
            <person name="Overkamp K.M."/>
            <person name="Park H.-S."/>
            <person name="Perrone G."/>
            <person name="Piumi F."/>
            <person name="Punt P.J."/>
            <person name="Ram A.F."/>
            <person name="Ramon A."/>
            <person name="Rauscher S."/>
            <person name="Record E."/>
            <person name="Riano-Pachon D.M."/>
            <person name="Robert V."/>
            <person name="Roehrig J."/>
            <person name="Ruller R."/>
            <person name="Salamov A."/>
            <person name="Salih N.S."/>
            <person name="Samson R.A."/>
            <person name="Sandor E."/>
            <person name="Sanguinetti M."/>
            <person name="Schuetze T."/>
            <person name="Sepcic K."/>
            <person name="Shelest E."/>
            <person name="Sherlock G."/>
            <person name="Sophianopoulou V."/>
            <person name="Squina F.M."/>
            <person name="Sun H."/>
            <person name="Susca A."/>
            <person name="Todd R.B."/>
            <person name="Tsang A."/>
            <person name="Unkles S.E."/>
            <person name="van de Wiele N."/>
            <person name="van Rossen-Uffink D."/>
            <person name="Oliveira J.V."/>
            <person name="Vesth T.C."/>
            <person name="Visser J."/>
            <person name="Yu J.-H."/>
            <person name="Zhou M."/>
            <person name="Andersen M.R."/>
            <person name="Archer D.B."/>
            <person name="Baker S.E."/>
            <person name="Benoit I."/>
            <person name="Brakhage A.A."/>
            <person name="Braus G.H."/>
            <person name="Fischer R."/>
            <person name="Frisvad J.C."/>
            <person name="Goldman G.H."/>
            <person name="Houbraken J."/>
            <person name="Oakley B."/>
            <person name="Pocsi I."/>
            <person name="Scazzocchio C."/>
            <person name="Seiboth B."/>
            <person name="vanKuyk P.A."/>
            <person name="Wortman J."/>
            <person name="Dyer P.S."/>
            <person name="Grigoriev I.V."/>
        </authorList>
    </citation>
    <scope>NUCLEOTIDE SEQUENCE [LARGE SCALE GENOMIC DNA]</scope>
    <source>
        <strain evidence="3">DTO 134E9</strain>
    </source>
</reference>
<feature type="compositionally biased region" description="Basic and acidic residues" evidence="1">
    <location>
        <begin position="1"/>
        <end position="12"/>
    </location>
</feature>
<feature type="region of interest" description="Disordered" evidence="1">
    <location>
        <begin position="1"/>
        <end position="102"/>
    </location>
</feature>
<protein>
    <submittedName>
        <fullName evidence="2">Uncharacterized protein</fullName>
    </submittedName>
</protein>
<dbReference type="RefSeq" id="XP_040692147.1">
    <property type="nucleotide sequence ID" value="XM_040834374.1"/>
</dbReference>
<feature type="compositionally biased region" description="Polar residues" evidence="1">
    <location>
        <begin position="64"/>
        <end position="73"/>
    </location>
</feature>
<evidence type="ECO:0000313" key="2">
    <source>
        <dbReference type="EMBL" id="OJJ38471.1"/>
    </source>
</evidence>
<organism evidence="2 3">
    <name type="scientific">Aspergillus wentii DTO 134E9</name>
    <dbReference type="NCBI Taxonomy" id="1073089"/>
    <lineage>
        <taxon>Eukaryota</taxon>
        <taxon>Fungi</taxon>
        <taxon>Dikarya</taxon>
        <taxon>Ascomycota</taxon>
        <taxon>Pezizomycotina</taxon>
        <taxon>Eurotiomycetes</taxon>
        <taxon>Eurotiomycetidae</taxon>
        <taxon>Eurotiales</taxon>
        <taxon>Aspergillaceae</taxon>
        <taxon>Aspergillus</taxon>
        <taxon>Aspergillus subgen. Cremei</taxon>
    </lineage>
</organism>
<dbReference type="GeneID" id="63750222"/>
<gene>
    <name evidence="2" type="ORF">ASPWEDRAFT_36103</name>
</gene>
<dbReference type="AlphaFoldDB" id="A0A1L9RU49"/>
<feature type="compositionally biased region" description="Polar residues" evidence="1">
    <location>
        <begin position="33"/>
        <end position="46"/>
    </location>
</feature>
<sequence length="402" mass="44230">MDGDNRRMKQHDLSSFATRLGMSRAPRAPRAGLQQSTRGGDSTGLSQEAAGRPRIHNYMDYGYTDTTPFQGASLQGDEMQPYPPDFARPQQPLREQQRQPQQPFAPYESEMVYSLNQQGPAQGPYEVVSQYPSRQSAAIDALSNQFAVPQYFPAGGPTGSGVSDVVSPYLTPQLSSAAYNQPGPIGRSSAAQPFPANMADFTPVGATGRLEQQQPPAPSQQQQQVEQVAATSESTNVSETYGQLQRALRGIFDDTRAARLVEASRSLLEISEWLVTNARELGILRDDQLNYSDRLQLWNDFNICWLALCQRQKDLTQDMLQTGHRPPNTSLLSSDLMENMGKDLIQLCDKIEQHGLVDYQMGIWEEEILCVLGQCLDLIESRPDGGAHALSSGATATATSRS</sequence>
<dbReference type="EMBL" id="KV878210">
    <property type="protein sequence ID" value="OJJ38471.1"/>
    <property type="molecule type" value="Genomic_DNA"/>
</dbReference>
<accession>A0A1L9RU49</accession>
<dbReference type="Proteomes" id="UP000184383">
    <property type="component" value="Unassembled WGS sequence"/>
</dbReference>